<gene>
    <name evidence="2" type="ORF">JOD17_000577</name>
</gene>
<dbReference type="RefSeq" id="WP_204695596.1">
    <property type="nucleotide sequence ID" value="NZ_JAFBEC010000001.1"/>
</dbReference>
<feature type="transmembrane region" description="Helical" evidence="1">
    <location>
        <begin position="189"/>
        <end position="208"/>
    </location>
</feature>
<dbReference type="EMBL" id="JAFBEC010000001">
    <property type="protein sequence ID" value="MBM7631486.1"/>
    <property type="molecule type" value="Genomic_DNA"/>
</dbReference>
<keyword evidence="1" id="KW-0472">Membrane</keyword>
<evidence type="ECO:0000313" key="3">
    <source>
        <dbReference type="Proteomes" id="UP000741863"/>
    </source>
</evidence>
<evidence type="ECO:0008006" key="4">
    <source>
        <dbReference type="Google" id="ProtNLM"/>
    </source>
</evidence>
<feature type="transmembrane region" description="Helical" evidence="1">
    <location>
        <begin position="106"/>
        <end position="126"/>
    </location>
</feature>
<keyword evidence="1" id="KW-0812">Transmembrane</keyword>
<keyword evidence="1" id="KW-1133">Transmembrane helix</keyword>
<dbReference type="Proteomes" id="UP000741863">
    <property type="component" value="Unassembled WGS sequence"/>
</dbReference>
<feature type="transmembrane region" description="Helical" evidence="1">
    <location>
        <begin position="132"/>
        <end position="150"/>
    </location>
</feature>
<name>A0ABS2P8M9_9BACL</name>
<feature type="transmembrane region" description="Helical" evidence="1">
    <location>
        <begin position="43"/>
        <end position="63"/>
    </location>
</feature>
<feature type="transmembrane region" description="Helical" evidence="1">
    <location>
        <begin position="83"/>
        <end position="99"/>
    </location>
</feature>
<feature type="transmembrane region" description="Helical" evidence="1">
    <location>
        <begin position="157"/>
        <end position="177"/>
    </location>
</feature>
<protein>
    <recommendedName>
        <fullName evidence="4">Prolipoprotein diacylglyceryl transferase</fullName>
    </recommendedName>
</protein>
<accession>A0ABS2P8M9</accession>
<comment type="caution">
    <text evidence="2">The sequence shown here is derived from an EMBL/GenBank/DDBJ whole genome shotgun (WGS) entry which is preliminary data.</text>
</comment>
<proteinExistence type="predicted"/>
<sequence length="218" mass="24887">MFQLGPFVIQYEMLLVFISVALGVSFLRYFSPMQHRDDKAIREVVYNGLLTLFVTMQFGTLVMRPELLVTDPLSAIAYPSGRQELWLATIIVMVYFLYASWRHQHALQRIFIGLLLVLIPAEMVYVTVQSTGVETLVYLSGFALILWKIFQHIQKRWTGWIGLGLWALLQLIAIVGFQNPFLFHVVIHWSFPVAVIGFVIVMILVDAVKSLPKETKGG</sequence>
<feature type="transmembrane region" description="Helical" evidence="1">
    <location>
        <begin position="13"/>
        <end position="31"/>
    </location>
</feature>
<reference evidence="2 3" key="1">
    <citation type="submission" date="2021-01" db="EMBL/GenBank/DDBJ databases">
        <title>Genomic Encyclopedia of Type Strains, Phase IV (KMG-IV): sequencing the most valuable type-strain genomes for metagenomic binning, comparative biology and taxonomic classification.</title>
        <authorList>
            <person name="Goeker M."/>
        </authorList>
    </citation>
    <scope>NUCLEOTIDE SEQUENCE [LARGE SCALE GENOMIC DNA]</scope>
    <source>
        <strain evidence="2 3">DSM 25540</strain>
    </source>
</reference>
<keyword evidence="3" id="KW-1185">Reference proteome</keyword>
<evidence type="ECO:0000256" key="1">
    <source>
        <dbReference type="SAM" id="Phobius"/>
    </source>
</evidence>
<organism evidence="2 3">
    <name type="scientific">Geomicrobium sediminis</name>
    <dbReference type="NCBI Taxonomy" id="1347788"/>
    <lineage>
        <taxon>Bacteria</taxon>
        <taxon>Bacillati</taxon>
        <taxon>Bacillota</taxon>
        <taxon>Bacilli</taxon>
        <taxon>Bacillales</taxon>
        <taxon>Geomicrobium</taxon>
    </lineage>
</organism>
<evidence type="ECO:0000313" key="2">
    <source>
        <dbReference type="EMBL" id="MBM7631486.1"/>
    </source>
</evidence>